<name>A0ABU6SJH0_9FABA</name>
<evidence type="ECO:0000256" key="6">
    <source>
        <dbReference type="ARBA" id="ARBA00022989"/>
    </source>
</evidence>
<keyword evidence="5" id="KW-0029">Amino-acid transport</keyword>
<dbReference type="PANTHER" id="PTHR33228:SF49">
    <property type="entry name" value="PROTEIN GLUTAMINE DUMPER 5"/>
    <property type="match status" value="1"/>
</dbReference>
<gene>
    <name evidence="10" type="ORF">PIB30_053333</name>
</gene>
<dbReference type="Proteomes" id="UP001341840">
    <property type="component" value="Unassembled WGS sequence"/>
</dbReference>
<dbReference type="EMBL" id="JASCZI010060810">
    <property type="protein sequence ID" value="MED6136143.1"/>
    <property type="molecule type" value="Genomic_DNA"/>
</dbReference>
<reference evidence="10 11" key="1">
    <citation type="journal article" date="2023" name="Plants (Basel)">
        <title>Bridging the Gap: Combining Genomics and Transcriptomics Approaches to Understand Stylosanthes scabra, an Orphan Legume from the Brazilian Caatinga.</title>
        <authorList>
            <person name="Ferreira-Neto J.R.C."/>
            <person name="da Silva M.D."/>
            <person name="Binneck E."/>
            <person name="de Melo N.F."/>
            <person name="da Silva R.H."/>
            <person name="de Melo A.L.T.M."/>
            <person name="Pandolfi V."/>
            <person name="Bustamante F.O."/>
            <person name="Brasileiro-Vidal A.C."/>
            <person name="Benko-Iseppon A.M."/>
        </authorList>
    </citation>
    <scope>NUCLEOTIDE SEQUENCE [LARGE SCALE GENOMIC DNA]</scope>
    <source>
        <tissue evidence="10">Leaves</tissue>
    </source>
</reference>
<evidence type="ECO:0000256" key="4">
    <source>
        <dbReference type="ARBA" id="ARBA00022692"/>
    </source>
</evidence>
<evidence type="ECO:0000256" key="1">
    <source>
        <dbReference type="ARBA" id="ARBA00004167"/>
    </source>
</evidence>
<evidence type="ECO:0000256" key="7">
    <source>
        <dbReference type="ARBA" id="ARBA00023136"/>
    </source>
</evidence>
<keyword evidence="7 9" id="KW-0472">Membrane</keyword>
<evidence type="ECO:0000256" key="9">
    <source>
        <dbReference type="SAM" id="Phobius"/>
    </source>
</evidence>
<evidence type="ECO:0000256" key="2">
    <source>
        <dbReference type="ARBA" id="ARBA00009977"/>
    </source>
</evidence>
<feature type="compositionally biased region" description="Basic and acidic residues" evidence="8">
    <location>
        <begin position="135"/>
        <end position="145"/>
    </location>
</feature>
<comment type="caution">
    <text evidence="10">The sequence shown here is derived from an EMBL/GenBank/DDBJ whole genome shotgun (WGS) entry which is preliminary data.</text>
</comment>
<proteinExistence type="inferred from homology"/>
<evidence type="ECO:0000256" key="8">
    <source>
        <dbReference type="SAM" id="MobiDB-lite"/>
    </source>
</evidence>
<keyword evidence="3" id="KW-0813">Transport</keyword>
<feature type="region of interest" description="Disordered" evidence="8">
    <location>
        <begin position="64"/>
        <end position="87"/>
    </location>
</feature>
<sequence length="168" mass="18698">MRPVSSTPPPTTTPSPPSLSHTWHSPVPYLFGGLAAMLGLVAFALFILACSFWKLTAQSNHQEDQQQQQTSLDGNPKETDECANKEQVKPYEEKILVIMAGHDMPTFLATPASAKCSSFYNQGLATNNDSSNHILSEDKTQKEVMDNNNNNNVEHQQQQQQPETQERQ</sequence>
<feature type="transmembrane region" description="Helical" evidence="9">
    <location>
        <begin position="29"/>
        <end position="53"/>
    </location>
</feature>
<organism evidence="10 11">
    <name type="scientific">Stylosanthes scabra</name>
    <dbReference type="NCBI Taxonomy" id="79078"/>
    <lineage>
        <taxon>Eukaryota</taxon>
        <taxon>Viridiplantae</taxon>
        <taxon>Streptophyta</taxon>
        <taxon>Embryophyta</taxon>
        <taxon>Tracheophyta</taxon>
        <taxon>Spermatophyta</taxon>
        <taxon>Magnoliopsida</taxon>
        <taxon>eudicotyledons</taxon>
        <taxon>Gunneridae</taxon>
        <taxon>Pentapetalae</taxon>
        <taxon>rosids</taxon>
        <taxon>fabids</taxon>
        <taxon>Fabales</taxon>
        <taxon>Fabaceae</taxon>
        <taxon>Papilionoideae</taxon>
        <taxon>50 kb inversion clade</taxon>
        <taxon>dalbergioids sensu lato</taxon>
        <taxon>Dalbergieae</taxon>
        <taxon>Pterocarpus clade</taxon>
        <taxon>Stylosanthes</taxon>
    </lineage>
</organism>
<dbReference type="PANTHER" id="PTHR33228">
    <property type="entry name" value="PROTEIN GLUTAMINE DUMPER 4-RELATED"/>
    <property type="match status" value="1"/>
</dbReference>
<feature type="region of interest" description="Disordered" evidence="8">
    <location>
        <begin position="1"/>
        <end position="20"/>
    </location>
</feature>
<accession>A0ABU6SJH0</accession>
<feature type="compositionally biased region" description="Pro residues" evidence="8">
    <location>
        <begin position="1"/>
        <end position="17"/>
    </location>
</feature>
<comment type="subcellular location">
    <subcellularLocation>
        <location evidence="1">Membrane</location>
        <topology evidence="1">Single-pass membrane protein</topology>
    </subcellularLocation>
</comment>
<feature type="compositionally biased region" description="Basic and acidic residues" evidence="8">
    <location>
        <begin position="75"/>
        <end position="87"/>
    </location>
</feature>
<evidence type="ECO:0000313" key="11">
    <source>
        <dbReference type="Proteomes" id="UP001341840"/>
    </source>
</evidence>
<feature type="compositionally biased region" description="Low complexity" evidence="8">
    <location>
        <begin position="147"/>
        <end position="168"/>
    </location>
</feature>
<protein>
    <submittedName>
        <fullName evidence="10">Uncharacterized protein</fullName>
    </submittedName>
</protein>
<dbReference type="InterPro" id="IPR040359">
    <property type="entry name" value="GDU"/>
</dbReference>
<keyword evidence="6 9" id="KW-1133">Transmembrane helix</keyword>
<keyword evidence="4 9" id="KW-0812">Transmembrane</keyword>
<evidence type="ECO:0000256" key="3">
    <source>
        <dbReference type="ARBA" id="ARBA00022448"/>
    </source>
</evidence>
<keyword evidence="11" id="KW-1185">Reference proteome</keyword>
<comment type="similarity">
    <text evidence="2">Belongs to the GLUTAMINE DUMPER 1 (TC 9.B.60) family.</text>
</comment>
<evidence type="ECO:0000313" key="10">
    <source>
        <dbReference type="EMBL" id="MED6136143.1"/>
    </source>
</evidence>
<evidence type="ECO:0000256" key="5">
    <source>
        <dbReference type="ARBA" id="ARBA00022970"/>
    </source>
</evidence>
<feature type="region of interest" description="Disordered" evidence="8">
    <location>
        <begin position="127"/>
        <end position="168"/>
    </location>
</feature>